<organism evidence="2 3">
    <name type="scientific">Lepraria finkii</name>
    <dbReference type="NCBI Taxonomy" id="1340010"/>
    <lineage>
        <taxon>Eukaryota</taxon>
        <taxon>Fungi</taxon>
        <taxon>Dikarya</taxon>
        <taxon>Ascomycota</taxon>
        <taxon>Pezizomycotina</taxon>
        <taxon>Lecanoromycetes</taxon>
        <taxon>OSLEUM clade</taxon>
        <taxon>Lecanoromycetidae</taxon>
        <taxon>Lecanorales</taxon>
        <taxon>Lecanorineae</taxon>
        <taxon>Stereocaulaceae</taxon>
        <taxon>Lepraria</taxon>
    </lineage>
</organism>
<evidence type="ECO:0000313" key="3">
    <source>
        <dbReference type="Proteomes" id="UP001590951"/>
    </source>
</evidence>
<evidence type="ECO:0000313" key="2">
    <source>
        <dbReference type="EMBL" id="KAL2049535.1"/>
    </source>
</evidence>
<proteinExistence type="predicted"/>
<accession>A0ABR4AV23</accession>
<evidence type="ECO:0000256" key="1">
    <source>
        <dbReference type="SAM" id="MobiDB-lite"/>
    </source>
</evidence>
<comment type="caution">
    <text evidence="2">The sequence shown here is derived from an EMBL/GenBank/DDBJ whole genome shotgun (WGS) entry which is preliminary data.</text>
</comment>
<protein>
    <submittedName>
        <fullName evidence="2">Uncharacterized protein</fullName>
    </submittedName>
</protein>
<feature type="compositionally biased region" description="Low complexity" evidence="1">
    <location>
        <begin position="83"/>
        <end position="102"/>
    </location>
</feature>
<dbReference type="EMBL" id="JBHFEH010000062">
    <property type="protein sequence ID" value="KAL2049535.1"/>
    <property type="molecule type" value="Genomic_DNA"/>
</dbReference>
<dbReference type="Proteomes" id="UP001590951">
    <property type="component" value="Unassembled WGS sequence"/>
</dbReference>
<gene>
    <name evidence="2" type="ORF">ABVK25_010222</name>
</gene>
<sequence>MKRELIWLAAASTAYGSPHVFSVTDDLLAYPQYEVIFSDTFISDKDAESRIAQASSLSSSLSSTTSTDTQDASTSPAPAAELSQRQQQSDSSSTPNDNNTPPESYEHMILNGRPYLCSIPRVPPPSQNTTHPRPSRRRRSS</sequence>
<feature type="region of interest" description="Disordered" evidence="1">
    <location>
        <begin position="52"/>
        <end position="141"/>
    </location>
</feature>
<keyword evidence="3" id="KW-1185">Reference proteome</keyword>
<reference evidence="2 3" key="1">
    <citation type="submission" date="2024-09" db="EMBL/GenBank/DDBJ databases">
        <title>Rethinking Asexuality: The Enigmatic Case of Functional Sexual Genes in Lepraria (Stereocaulaceae).</title>
        <authorList>
            <person name="Doellman M."/>
            <person name="Sun Y."/>
            <person name="Barcenas-Pena A."/>
            <person name="Lumbsch H.T."/>
            <person name="Grewe F."/>
        </authorList>
    </citation>
    <scope>NUCLEOTIDE SEQUENCE [LARGE SCALE GENOMIC DNA]</scope>
    <source>
        <strain evidence="2 3">Grewe 0041</strain>
    </source>
</reference>
<name>A0ABR4AV23_9LECA</name>
<feature type="compositionally biased region" description="Low complexity" evidence="1">
    <location>
        <begin position="53"/>
        <end position="75"/>
    </location>
</feature>